<evidence type="ECO:0000256" key="1">
    <source>
        <dbReference type="SAM" id="SignalP"/>
    </source>
</evidence>
<reference evidence="2" key="1">
    <citation type="submission" date="2021-02" db="EMBL/GenBank/DDBJ databases">
        <title>First Annotated Genome of the Yellow-green Alga Tribonema minus.</title>
        <authorList>
            <person name="Mahan K.M."/>
        </authorList>
    </citation>
    <scope>NUCLEOTIDE SEQUENCE</scope>
    <source>
        <strain evidence="2">UTEX B ZZ1240</strain>
    </source>
</reference>
<name>A0A835Z578_9STRA</name>
<evidence type="ECO:0000313" key="3">
    <source>
        <dbReference type="Proteomes" id="UP000664859"/>
    </source>
</evidence>
<proteinExistence type="predicted"/>
<dbReference type="EMBL" id="JAFCMP010000135">
    <property type="protein sequence ID" value="KAG5185255.1"/>
    <property type="molecule type" value="Genomic_DNA"/>
</dbReference>
<feature type="signal peptide" evidence="1">
    <location>
        <begin position="1"/>
        <end position="23"/>
    </location>
</feature>
<feature type="chain" id="PRO_5032534484" evidence="1">
    <location>
        <begin position="24"/>
        <end position="431"/>
    </location>
</feature>
<keyword evidence="1" id="KW-0732">Signal</keyword>
<sequence>MTAMSTCTRMCVLAVCALATCNAFGMGPARQLLAQPLRSSMTHYWSSTAQPAAASTPACNSLSMAVPTQGEVQAVVDAAIKAIAADKPAKALFGGGIDVKGVQAAGKPKEGCVNIRFLIRGKEVAKGVGDAKRPGGQGQVTAQTEGGKLVRCSAASVAANWRSCCADGTCVGGACGSGALPPSARVLFIGNSYVRELAQAAVCQNLDLLMSITVMPYARFYGHSMLGGARLPRPQAWAYSREEGLRDPQAWAYSREEGLSDPQAWAYSREEGLRDPQGVRKLFAPDDDVAVYDFANGARVFVAGVRKRFAPDDDVAVYDFANGARVFVAVNTPLAFTPQAGAGDAERALGLTPLAYYLRFRGRNLEERALGLTPLAFHLRVRWRELTAVVVNPGNPLGWARGTFCAQENRAKWLRAPRAFVAVCDYLSERE</sequence>
<keyword evidence="3" id="KW-1185">Reference proteome</keyword>
<gene>
    <name evidence="2" type="ORF">JKP88DRAFT_348264</name>
</gene>
<accession>A0A835Z578</accession>
<protein>
    <submittedName>
        <fullName evidence="2">Uncharacterized protein</fullName>
    </submittedName>
</protein>
<evidence type="ECO:0000313" key="2">
    <source>
        <dbReference type="EMBL" id="KAG5185255.1"/>
    </source>
</evidence>
<dbReference type="AlphaFoldDB" id="A0A835Z578"/>
<organism evidence="2 3">
    <name type="scientific">Tribonema minus</name>
    <dbReference type="NCBI Taxonomy" id="303371"/>
    <lineage>
        <taxon>Eukaryota</taxon>
        <taxon>Sar</taxon>
        <taxon>Stramenopiles</taxon>
        <taxon>Ochrophyta</taxon>
        <taxon>PX clade</taxon>
        <taxon>Xanthophyceae</taxon>
        <taxon>Tribonematales</taxon>
        <taxon>Tribonemataceae</taxon>
        <taxon>Tribonema</taxon>
    </lineage>
</organism>
<comment type="caution">
    <text evidence="2">The sequence shown here is derived from an EMBL/GenBank/DDBJ whole genome shotgun (WGS) entry which is preliminary data.</text>
</comment>
<dbReference type="Proteomes" id="UP000664859">
    <property type="component" value="Unassembled WGS sequence"/>
</dbReference>